<sequence length="253" mass="28286">MKTLSLTIIGCILLFAGCKKELSTINQTSSTNTAQTSPAVTSPIYLLNKATYLIGGKIANNGYHYDDKNRLTYVFLQRSAVVYRYNYDDNDNLVSAYKYRLDGTTLYGFQTFTYSTNAITVNNFRADSTSAGSCSLILNAKNQVTSLSCDPSIKYLYDSKSNVTDFQTIGGPQYSYLYDTSKHPLSMIGAKNIHLMYLAEQEPQTLVNNVIAMSHDNIIRLYLYKYNAVGFPVSAQVASNEGNYTITYQYLVK</sequence>
<comment type="caution">
    <text evidence="1">The sequence shown here is derived from an EMBL/GenBank/DDBJ whole genome shotgun (WGS) entry which is preliminary data.</text>
</comment>
<gene>
    <name evidence="1" type="ORF">J2W55_000283</name>
</gene>
<dbReference type="PROSITE" id="PS51257">
    <property type="entry name" value="PROKAR_LIPOPROTEIN"/>
    <property type="match status" value="1"/>
</dbReference>
<evidence type="ECO:0000313" key="2">
    <source>
        <dbReference type="Proteomes" id="UP001247620"/>
    </source>
</evidence>
<dbReference type="Proteomes" id="UP001247620">
    <property type="component" value="Unassembled WGS sequence"/>
</dbReference>
<organism evidence="1 2">
    <name type="scientific">Mucilaginibacter pocheonensis</name>
    <dbReference type="NCBI Taxonomy" id="398050"/>
    <lineage>
        <taxon>Bacteria</taxon>
        <taxon>Pseudomonadati</taxon>
        <taxon>Bacteroidota</taxon>
        <taxon>Sphingobacteriia</taxon>
        <taxon>Sphingobacteriales</taxon>
        <taxon>Sphingobacteriaceae</taxon>
        <taxon>Mucilaginibacter</taxon>
    </lineage>
</organism>
<keyword evidence="2" id="KW-1185">Reference proteome</keyword>
<dbReference type="RefSeq" id="WP_310091126.1">
    <property type="nucleotide sequence ID" value="NZ_JAVDUU010000001.1"/>
</dbReference>
<protein>
    <submittedName>
        <fullName evidence="1">YD repeat-containing protein</fullName>
    </submittedName>
</protein>
<name>A0ABU1T6G1_9SPHI</name>
<proteinExistence type="predicted"/>
<dbReference type="EMBL" id="JAVDUU010000001">
    <property type="protein sequence ID" value="MDR6940455.1"/>
    <property type="molecule type" value="Genomic_DNA"/>
</dbReference>
<accession>A0ABU1T6G1</accession>
<reference evidence="1 2" key="1">
    <citation type="submission" date="2023-07" db="EMBL/GenBank/DDBJ databases">
        <title>Sorghum-associated microbial communities from plants grown in Nebraska, USA.</title>
        <authorList>
            <person name="Schachtman D."/>
        </authorList>
    </citation>
    <scope>NUCLEOTIDE SEQUENCE [LARGE SCALE GENOMIC DNA]</scope>
    <source>
        <strain evidence="1 2">3262</strain>
    </source>
</reference>
<evidence type="ECO:0000313" key="1">
    <source>
        <dbReference type="EMBL" id="MDR6940455.1"/>
    </source>
</evidence>